<dbReference type="PANTHER" id="PTHR30346">
    <property type="entry name" value="TRANSCRIPTIONAL DUAL REGULATOR HCAR-RELATED"/>
    <property type="match status" value="1"/>
</dbReference>
<keyword evidence="3" id="KW-0238">DNA-binding</keyword>
<dbReference type="PRINTS" id="PR00039">
    <property type="entry name" value="HTHLYSR"/>
</dbReference>
<dbReference type="EMBL" id="BAAAYX010000004">
    <property type="protein sequence ID" value="GAA3700662.1"/>
    <property type="molecule type" value="Genomic_DNA"/>
</dbReference>
<evidence type="ECO:0000256" key="1">
    <source>
        <dbReference type="ARBA" id="ARBA00009437"/>
    </source>
</evidence>
<evidence type="ECO:0000313" key="7">
    <source>
        <dbReference type="Proteomes" id="UP001500051"/>
    </source>
</evidence>
<dbReference type="Pfam" id="PF00126">
    <property type="entry name" value="HTH_1"/>
    <property type="match status" value="1"/>
</dbReference>
<dbReference type="InterPro" id="IPR036390">
    <property type="entry name" value="WH_DNA-bd_sf"/>
</dbReference>
<evidence type="ECO:0000256" key="2">
    <source>
        <dbReference type="ARBA" id="ARBA00023015"/>
    </source>
</evidence>
<comment type="caution">
    <text evidence="6">The sequence shown here is derived from an EMBL/GenBank/DDBJ whole genome shotgun (WGS) entry which is preliminary data.</text>
</comment>
<dbReference type="InterPro" id="IPR000847">
    <property type="entry name" value="LysR_HTH_N"/>
</dbReference>
<dbReference type="InterPro" id="IPR036388">
    <property type="entry name" value="WH-like_DNA-bd_sf"/>
</dbReference>
<protein>
    <submittedName>
        <fullName evidence="6">LysR family transcriptional regulator</fullName>
    </submittedName>
</protein>
<evidence type="ECO:0000313" key="6">
    <source>
        <dbReference type="EMBL" id="GAA3700662.1"/>
    </source>
</evidence>
<keyword evidence="7" id="KW-1185">Reference proteome</keyword>
<evidence type="ECO:0000256" key="3">
    <source>
        <dbReference type="ARBA" id="ARBA00023125"/>
    </source>
</evidence>
<proteinExistence type="inferred from homology"/>
<keyword evidence="4" id="KW-0804">Transcription</keyword>
<reference evidence="7" key="1">
    <citation type="journal article" date="2019" name="Int. J. Syst. Evol. Microbiol.">
        <title>The Global Catalogue of Microorganisms (GCM) 10K type strain sequencing project: providing services to taxonomists for standard genome sequencing and annotation.</title>
        <authorList>
            <consortium name="The Broad Institute Genomics Platform"/>
            <consortium name="The Broad Institute Genome Sequencing Center for Infectious Disease"/>
            <person name="Wu L."/>
            <person name="Ma J."/>
        </authorList>
    </citation>
    <scope>NUCLEOTIDE SEQUENCE [LARGE SCALE GENOMIC DNA]</scope>
    <source>
        <strain evidence="7">JCM 16548</strain>
    </source>
</reference>
<accession>A0ABP7D7Y0</accession>
<evidence type="ECO:0000259" key="5">
    <source>
        <dbReference type="PROSITE" id="PS50931"/>
    </source>
</evidence>
<keyword evidence="2" id="KW-0805">Transcription regulation</keyword>
<feature type="domain" description="HTH lysR-type" evidence="5">
    <location>
        <begin position="1"/>
        <end position="59"/>
    </location>
</feature>
<comment type="similarity">
    <text evidence="1">Belongs to the LysR transcriptional regulatory family.</text>
</comment>
<dbReference type="RefSeq" id="WP_344811873.1">
    <property type="nucleotide sequence ID" value="NZ_BAAAYX010000004.1"/>
</dbReference>
<dbReference type="Gene3D" id="1.10.10.10">
    <property type="entry name" value="Winged helix-like DNA-binding domain superfamily/Winged helix DNA-binding domain"/>
    <property type="match status" value="1"/>
</dbReference>
<dbReference type="PROSITE" id="PS50931">
    <property type="entry name" value="HTH_LYSR"/>
    <property type="match status" value="1"/>
</dbReference>
<dbReference type="SUPFAM" id="SSF46785">
    <property type="entry name" value="Winged helix' DNA-binding domain"/>
    <property type="match status" value="1"/>
</dbReference>
<evidence type="ECO:0000256" key="4">
    <source>
        <dbReference type="ARBA" id="ARBA00023163"/>
    </source>
</evidence>
<organism evidence="6 7">
    <name type="scientific">Microlunatus aurantiacus</name>
    <dbReference type="NCBI Taxonomy" id="446786"/>
    <lineage>
        <taxon>Bacteria</taxon>
        <taxon>Bacillati</taxon>
        <taxon>Actinomycetota</taxon>
        <taxon>Actinomycetes</taxon>
        <taxon>Propionibacteriales</taxon>
        <taxon>Propionibacteriaceae</taxon>
        <taxon>Microlunatus</taxon>
    </lineage>
</organism>
<gene>
    <name evidence="6" type="ORF">GCM10022204_16800</name>
</gene>
<name>A0ABP7D7Y0_9ACTN</name>
<sequence>MDLIDALQAFRLVAEESSFTRGAQRCGVPQPVVSRRVAALERRLGGPLLERSTRSATLTGLGERVLPHVDELLGRWDLLTQAAREPDPELVMAVPRHLDPRTLASIRRGLAPIRIGLSEDDPEERSRLWLSGLVDIAVLSVPQGAGGVTSVLGLGLAETDDGRPLCLSQLRRSVRQRDDRARRIHLQPEDDVPAVRDPLSQLAHGHGLGAEQVVGASERTETLTQLHEYDDVLVCTATEAATFGLGWRPIRGLSLVRHQDVVARPGLLTDDQLTRVVGRLDSGSDRR</sequence>
<dbReference type="Proteomes" id="UP001500051">
    <property type="component" value="Unassembled WGS sequence"/>
</dbReference>
<dbReference type="PANTHER" id="PTHR30346:SF0">
    <property type="entry name" value="HCA OPERON TRANSCRIPTIONAL ACTIVATOR HCAR"/>
    <property type="match status" value="1"/>
</dbReference>